<dbReference type="Gene3D" id="2.130.10.10">
    <property type="entry name" value="YVTN repeat-like/Quinoprotein amine dehydrogenase"/>
    <property type="match status" value="2"/>
</dbReference>
<dbReference type="InterPro" id="IPR037593">
    <property type="entry name" value="MIOS/Sea4"/>
</dbReference>
<evidence type="ECO:0000256" key="3">
    <source>
        <dbReference type="ARBA" id="ARBA00022737"/>
    </source>
</evidence>
<proteinExistence type="inferred from homology"/>
<organism evidence="7 8">
    <name type="scientific">Coprinopsis marcescibilis</name>
    <name type="common">Agaric fungus</name>
    <name type="synonym">Psathyrella marcescibilis</name>
    <dbReference type="NCBI Taxonomy" id="230819"/>
    <lineage>
        <taxon>Eukaryota</taxon>
        <taxon>Fungi</taxon>
        <taxon>Dikarya</taxon>
        <taxon>Basidiomycota</taxon>
        <taxon>Agaricomycotina</taxon>
        <taxon>Agaricomycetes</taxon>
        <taxon>Agaricomycetidae</taxon>
        <taxon>Agaricales</taxon>
        <taxon>Agaricineae</taxon>
        <taxon>Psathyrellaceae</taxon>
        <taxon>Coprinopsis</taxon>
    </lineage>
</organism>
<evidence type="ECO:0000259" key="6">
    <source>
        <dbReference type="Pfam" id="PF21719"/>
    </source>
</evidence>
<dbReference type="Pfam" id="PF21719">
    <property type="entry name" value="MIOS_a-sol"/>
    <property type="match status" value="1"/>
</dbReference>
<feature type="domain" description="GATOR2 complex protein MIO zinc-ribbon like" evidence="5">
    <location>
        <begin position="1076"/>
        <end position="1163"/>
    </location>
</feature>
<evidence type="ECO:0000259" key="5">
    <source>
        <dbReference type="Pfam" id="PF17034"/>
    </source>
</evidence>
<dbReference type="InterPro" id="IPR031488">
    <property type="entry name" value="Zn_ribbon_mio"/>
</dbReference>
<comment type="similarity">
    <text evidence="1">Belongs to the WD repeat mio family.</text>
</comment>
<feature type="compositionally biased region" description="Basic and acidic residues" evidence="4">
    <location>
        <begin position="562"/>
        <end position="575"/>
    </location>
</feature>
<dbReference type="STRING" id="230819.A0A5C3KX68"/>
<keyword evidence="2" id="KW-0853">WD repeat</keyword>
<evidence type="ECO:0000313" key="8">
    <source>
        <dbReference type="Proteomes" id="UP000307440"/>
    </source>
</evidence>
<keyword evidence="3" id="KW-0677">Repeat</keyword>
<feature type="compositionally biased region" description="Basic and acidic residues" evidence="4">
    <location>
        <begin position="590"/>
        <end position="603"/>
    </location>
</feature>
<dbReference type="CDD" id="cd16691">
    <property type="entry name" value="mRING-H2-C3H3C2_Mio"/>
    <property type="match status" value="1"/>
</dbReference>
<protein>
    <submittedName>
        <fullName evidence="7">Uncharacterized protein</fullName>
    </submittedName>
</protein>
<dbReference type="Proteomes" id="UP000307440">
    <property type="component" value="Unassembled WGS sequence"/>
</dbReference>
<dbReference type="InterPro" id="IPR049092">
    <property type="entry name" value="MIOS_a-sol"/>
</dbReference>
<feature type="region of interest" description="Disordered" evidence="4">
    <location>
        <begin position="740"/>
        <end position="763"/>
    </location>
</feature>
<dbReference type="SUPFAM" id="SSF50978">
    <property type="entry name" value="WD40 repeat-like"/>
    <property type="match status" value="1"/>
</dbReference>
<evidence type="ECO:0000256" key="2">
    <source>
        <dbReference type="ARBA" id="ARBA00022574"/>
    </source>
</evidence>
<sequence length="1166" mass="128578">MVQSDKRVLWHPRHDNKFVVGGNSQITLYEWASDFPEIRHITSQHDLHHMKCFAWSPDPAFEDLLAVGLSTGRVDLIRLEASKQSRHAGSLHNNTPILSTGTAVSLPVRTSRSCNALAFCTKDPNYLAVGLDKIRNDSSLIVWDISTSRQILVDQGLPSSTDTTIVNAPTPRPHPQIPRIDNRADPRILQQHALTEAVSSVAFIPNSTHLLLAGVSHRWLRLFDLRSTTAAVTNVASKVQGLATDPFDAHRIASFGDGTVALWDHRKLTHPLLTFSEKDAAADGARIRQNATYAHIEFSGVRRGCLGTLEKDAGYVRFWDVTEARGLGAAEGSVFGGSSDGEGKSSRDSVRGARRTWGALPWSASQSQPLPNVPKLVENPATPERTSQAAYILADTRRTKTFSRPLASFTIVPSQAHSHPQASNIMIVNKEGDLELYQIHDTPKQALWSSRGELAIGAGVGLKLLEGYRLHAPPLDADAAFLSHHPDARQASSSYNRDDAQLRGRPSKPSTPSMPPSSALFGRDEDAYGALSGVSAQFAMTTLGGPRGGKARGYSPASFRKYAKDKDRDGERREVSVGPHGRGLGGALPLRERLAESRSRERGVSPGPPAPRHKSAGRVPRVSKGVGHVIEEDISMIMRKRALRGYGLRKPHDNVNIVQEEQDSADSAAHSLPEVWSWIYYSRELLCNPTPRLHGFDFAFQGLAGIWEGLQPSSPQAPPNSVDDTPIAVQRSLLLDVPGSLPTHHSQQSSSAGGVGTSRRSHSPADDLYGNWNAVLAVLIERRGVDKTSWKPSLPTTKLAQRQLALQLCGWSLRDEELKAAVKRWEKEGKVSRAACWLVFTKQYSKAMEVLMRSHDEMHRMMSGTIAALIPHNSSALKNPELRDHYSRLSIRLQDPYFRMMITHMGVGDWTDVLEEETIPFRERLAIAFQFLDDRSLSSYLNRLTHAAASTGNTDAIIVTGLTKPGLDILQAYVDHTGDVQTAAIMGSYVCPVKFRDRRVEVWLQTYRDLLDGFKLHHERVEFDIERGQIMLDAHQTGDLVSEELIPPQILIRCHYCNKPVNSGEMLSARGPLKGRPTTCPNCSRSLPKCSVCLMTLGIVDDASREIDLGYSQFKDTIDDAIVICQTCRHGGHAAHLLEWFLGEDGRRAHMMCPVAGCDCRCADEF</sequence>
<dbReference type="InterPro" id="IPR015943">
    <property type="entry name" value="WD40/YVTN_repeat-like_dom_sf"/>
</dbReference>
<gene>
    <name evidence="7" type="ORF">FA15DRAFT_618942</name>
</gene>
<evidence type="ECO:0000256" key="1">
    <source>
        <dbReference type="ARBA" id="ARBA00009713"/>
    </source>
</evidence>
<dbReference type="AlphaFoldDB" id="A0A5C3KX68"/>
<dbReference type="InterPro" id="IPR036322">
    <property type="entry name" value="WD40_repeat_dom_sf"/>
</dbReference>
<reference evidence="7 8" key="1">
    <citation type="journal article" date="2019" name="Nat. Ecol. Evol.">
        <title>Megaphylogeny resolves global patterns of mushroom evolution.</title>
        <authorList>
            <person name="Varga T."/>
            <person name="Krizsan K."/>
            <person name="Foldi C."/>
            <person name="Dima B."/>
            <person name="Sanchez-Garcia M."/>
            <person name="Sanchez-Ramirez S."/>
            <person name="Szollosi G.J."/>
            <person name="Szarkandi J.G."/>
            <person name="Papp V."/>
            <person name="Albert L."/>
            <person name="Andreopoulos W."/>
            <person name="Angelini C."/>
            <person name="Antonin V."/>
            <person name="Barry K.W."/>
            <person name="Bougher N.L."/>
            <person name="Buchanan P."/>
            <person name="Buyck B."/>
            <person name="Bense V."/>
            <person name="Catcheside P."/>
            <person name="Chovatia M."/>
            <person name="Cooper J."/>
            <person name="Damon W."/>
            <person name="Desjardin D."/>
            <person name="Finy P."/>
            <person name="Geml J."/>
            <person name="Haridas S."/>
            <person name="Hughes K."/>
            <person name="Justo A."/>
            <person name="Karasinski D."/>
            <person name="Kautmanova I."/>
            <person name="Kiss B."/>
            <person name="Kocsube S."/>
            <person name="Kotiranta H."/>
            <person name="LaButti K.M."/>
            <person name="Lechner B.E."/>
            <person name="Liimatainen K."/>
            <person name="Lipzen A."/>
            <person name="Lukacs Z."/>
            <person name="Mihaltcheva S."/>
            <person name="Morgado L.N."/>
            <person name="Niskanen T."/>
            <person name="Noordeloos M.E."/>
            <person name="Ohm R.A."/>
            <person name="Ortiz-Santana B."/>
            <person name="Ovrebo C."/>
            <person name="Racz N."/>
            <person name="Riley R."/>
            <person name="Savchenko A."/>
            <person name="Shiryaev A."/>
            <person name="Soop K."/>
            <person name="Spirin V."/>
            <person name="Szebenyi C."/>
            <person name="Tomsovsky M."/>
            <person name="Tulloss R.E."/>
            <person name="Uehling J."/>
            <person name="Grigoriev I.V."/>
            <person name="Vagvolgyi C."/>
            <person name="Papp T."/>
            <person name="Martin F.M."/>
            <person name="Miettinen O."/>
            <person name="Hibbett D.S."/>
            <person name="Nagy L.G."/>
        </authorList>
    </citation>
    <scope>NUCLEOTIDE SEQUENCE [LARGE SCALE GENOMIC DNA]</scope>
    <source>
        <strain evidence="7 8">CBS 121175</strain>
    </source>
</reference>
<feature type="compositionally biased region" description="Polar residues" evidence="4">
    <location>
        <begin position="743"/>
        <end position="752"/>
    </location>
</feature>
<name>A0A5C3KX68_COPMA</name>
<dbReference type="PANTHER" id="PTHR16453">
    <property type="entry name" value="WD40 DOMAIN-CONTAINING PROTEIN MIO FAMILY MEMBER"/>
    <property type="match status" value="1"/>
</dbReference>
<feature type="domain" description="MIOS-like alpha-solenoid" evidence="6">
    <location>
        <begin position="796"/>
        <end position="931"/>
    </location>
</feature>
<feature type="region of interest" description="Disordered" evidence="4">
    <location>
        <begin position="541"/>
        <end position="620"/>
    </location>
</feature>
<keyword evidence="8" id="KW-1185">Reference proteome</keyword>
<dbReference type="Pfam" id="PF21720">
    <property type="entry name" value="MIOS_WD40"/>
    <property type="match status" value="2"/>
</dbReference>
<evidence type="ECO:0000313" key="7">
    <source>
        <dbReference type="EMBL" id="TFK24770.1"/>
    </source>
</evidence>
<dbReference type="EMBL" id="ML210195">
    <property type="protein sequence ID" value="TFK24770.1"/>
    <property type="molecule type" value="Genomic_DNA"/>
</dbReference>
<evidence type="ECO:0000256" key="4">
    <source>
        <dbReference type="SAM" id="MobiDB-lite"/>
    </source>
</evidence>
<dbReference type="Pfam" id="PF17034">
    <property type="entry name" value="zinc_ribbon_16"/>
    <property type="match status" value="1"/>
</dbReference>
<feature type="region of interest" description="Disordered" evidence="4">
    <location>
        <begin position="488"/>
        <end position="523"/>
    </location>
</feature>
<dbReference type="PANTHER" id="PTHR16453:SF9">
    <property type="entry name" value="GATOR COMPLEX PROTEIN MIOS"/>
    <property type="match status" value="1"/>
</dbReference>
<dbReference type="GO" id="GO:0005737">
    <property type="term" value="C:cytoplasm"/>
    <property type="evidence" value="ECO:0007669"/>
    <property type="project" value="TreeGrafter"/>
</dbReference>
<accession>A0A5C3KX68</accession>
<dbReference type="GO" id="GO:1904263">
    <property type="term" value="P:positive regulation of TORC1 signaling"/>
    <property type="evidence" value="ECO:0007669"/>
    <property type="project" value="TreeGrafter"/>
</dbReference>
<dbReference type="OrthoDB" id="341486at2759"/>